<evidence type="ECO:0000313" key="2">
    <source>
        <dbReference type="EMBL" id="KAJ8932207.1"/>
    </source>
</evidence>
<feature type="region of interest" description="Disordered" evidence="1">
    <location>
        <begin position="22"/>
        <end position="69"/>
    </location>
</feature>
<name>A0AAV8X0N7_9CUCU</name>
<accession>A0AAV8X0N7</accession>
<organism evidence="2 3">
    <name type="scientific">Rhamnusium bicolor</name>
    <dbReference type="NCBI Taxonomy" id="1586634"/>
    <lineage>
        <taxon>Eukaryota</taxon>
        <taxon>Metazoa</taxon>
        <taxon>Ecdysozoa</taxon>
        <taxon>Arthropoda</taxon>
        <taxon>Hexapoda</taxon>
        <taxon>Insecta</taxon>
        <taxon>Pterygota</taxon>
        <taxon>Neoptera</taxon>
        <taxon>Endopterygota</taxon>
        <taxon>Coleoptera</taxon>
        <taxon>Polyphaga</taxon>
        <taxon>Cucujiformia</taxon>
        <taxon>Chrysomeloidea</taxon>
        <taxon>Cerambycidae</taxon>
        <taxon>Lepturinae</taxon>
        <taxon>Rhagiini</taxon>
        <taxon>Rhamnusium</taxon>
    </lineage>
</organism>
<protein>
    <submittedName>
        <fullName evidence="2">Uncharacterized protein</fullName>
    </submittedName>
</protein>
<dbReference type="EMBL" id="JANEYF010004091">
    <property type="protein sequence ID" value="KAJ8932207.1"/>
    <property type="molecule type" value="Genomic_DNA"/>
</dbReference>
<proteinExistence type="predicted"/>
<dbReference type="Proteomes" id="UP001162156">
    <property type="component" value="Unassembled WGS sequence"/>
</dbReference>
<comment type="caution">
    <text evidence="2">The sequence shown here is derived from an EMBL/GenBank/DDBJ whole genome shotgun (WGS) entry which is preliminary data.</text>
</comment>
<feature type="non-terminal residue" evidence="2">
    <location>
        <position position="1"/>
    </location>
</feature>
<evidence type="ECO:0000256" key="1">
    <source>
        <dbReference type="SAM" id="MobiDB-lite"/>
    </source>
</evidence>
<dbReference type="AlphaFoldDB" id="A0AAV8X0N7"/>
<feature type="compositionally biased region" description="Polar residues" evidence="1">
    <location>
        <begin position="45"/>
        <end position="58"/>
    </location>
</feature>
<reference evidence="2" key="1">
    <citation type="journal article" date="2023" name="Insect Mol. Biol.">
        <title>Genome sequencing provides insights into the evolution of gene families encoding plant cell wall-degrading enzymes in longhorned beetles.</title>
        <authorList>
            <person name="Shin N.R."/>
            <person name="Okamura Y."/>
            <person name="Kirsch R."/>
            <person name="Pauchet Y."/>
        </authorList>
    </citation>
    <scope>NUCLEOTIDE SEQUENCE</scope>
    <source>
        <strain evidence="2">RBIC_L_NR</strain>
    </source>
</reference>
<gene>
    <name evidence="2" type="ORF">NQ314_014841</name>
</gene>
<evidence type="ECO:0000313" key="3">
    <source>
        <dbReference type="Proteomes" id="UP001162156"/>
    </source>
</evidence>
<feature type="compositionally biased region" description="Acidic residues" evidence="1">
    <location>
        <begin position="22"/>
        <end position="41"/>
    </location>
</feature>
<sequence length="111" mass="12808">KLFVTDYEAEHERLLRLLEEVPSDDDIEMAAESSEHDEDFLEAQSDASDTEQNASSFGSDGEDTEPIRRRLPCFRAPDKTVWWKHSLEPKMRKTHRENIVIHVPGVTQSAR</sequence>
<keyword evidence="3" id="KW-1185">Reference proteome</keyword>